<dbReference type="EMBL" id="KN571036">
    <property type="protein sequence ID" value="KHJ83929.1"/>
    <property type="molecule type" value="Genomic_DNA"/>
</dbReference>
<evidence type="ECO:0000313" key="2">
    <source>
        <dbReference type="Proteomes" id="UP000053660"/>
    </source>
</evidence>
<feature type="non-terminal residue" evidence="1">
    <location>
        <position position="1"/>
    </location>
</feature>
<evidence type="ECO:0008006" key="3">
    <source>
        <dbReference type="Google" id="ProtNLM"/>
    </source>
</evidence>
<proteinExistence type="predicted"/>
<accession>A0A0B1SG68</accession>
<gene>
    <name evidence="1" type="ORF">OESDEN_16364</name>
</gene>
<dbReference type="AlphaFoldDB" id="A0A0B1SG68"/>
<dbReference type="Proteomes" id="UP000053660">
    <property type="component" value="Unassembled WGS sequence"/>
</dbReference>
<sequence length="90" mass="9697">LPKPETYPKIEQAILTAVKEVCGEDAVAPDPEDETTIKVEVDDKVAVISSGGTKVDCEDPLLRHLLSTISGKLGRCVAPEKPPTEEPMEQ</sequence>
<reference evidence="1 2" key="1">
    <citation type="submission" date="2014-03" db="EMBL/GenBank/DDBJ databases">
        <title>Draft genome of the hookworm Oesophagostomum dentatum.</title>
        <authorList>
            <person name="Mitreva M."/>
        </authorList>
    </citation>
    <scope>NUCLEOTIDE SEQUENCE [LARGE SCALE GENOMIC DNA]</scope>
    <source>
        <strain evidence="1 2">OD-Hann</strain>
    </source>
</reference>
<organism evidence="1 2">
    <name type="scientific">Oesophagostomum dentatum</name>
    <name type="common">Nodular worm</name>
    <dbReference type="NCBI Taxonomy" id="61180"/>
    <lineage>
        <taxon>Eukaryota</taxon>
        <taxon>Metazoa</taxon>
        <taxon>Ecdysozoa</taxon>
        <taxon>Nematoda</taxon>
        <taxon>Chromadorea</taxon>
        <taxon>Rhabditida</taxon>
        <taxon>Rhabditina</taxon>
        <taxon>Rhabditomorpha</taxon>
        <taxon>Strongyloidea</taxon>
        <taxon>Strongylidae</taxon>
        <taxon>Oesophagostomum</taxon>
    </lineage>
</organism>
<evidence type="ECO:0000313" key="1">
    <source>
        <dbReference type="EMBL" id="KHJ83929.1"/>
    </source>
</evidence>
<dbReference type="OrthoDB" id="5834732at2759"/>
<keyword evidence="2" id="KW-1185">Reference proteome</keyword>
<name>A0A0B1SG68_OESDE</name>
<protein>
    <recommendedName>
        <fullName evidence="3">Pre-mRNA 3'-end-processing endonuclease polyadenylation factor C-term domain-containing protein</fullName>
    </recommendedName>
</protein>